<dbReference type="Proteomes" id="UP000187735">
    <property type="component" value="Chromosome"/>
</dbReference>
<evidence type="ECO:0000256" key="5">
    <source>
        <dbReference type="PROSITE-ProRule" id="PRU10141"/>
    </source>
</evidence>
<dbReference type="GO" id="GO:0004674">
    <property type="term" value="F:protein serine/threonine kinase activity"/>
    <property type="evidence" value="ECO:0007669"/>
    <property type="project" value="UniProtKB-EC"/>
</dbReference>
<evidence type="ECO:0000256" key="1">
    <source>
        <dbReference type="ARBA" id="ARBA00022679"/>
    </source>
</evidence>
<dbReference type="InterPro" id="IPR011009">
    <property type="entry name" value="Kinase-like_dom_sf"/>
</dbReference>
<evidence type="ECO:0000256" key="4">
    <source>
        <dbReference type="ARBA" id="ARBA00022840"/>
    </source>
</evidence>
<dbReference type="Gene3D" id="1.10.510.10">
    <property type="entry name" value="Transferase(Phosphotransferase) domain 1"/>
    <property type="match status" value="1"/>
</dbReference>
<dbReference type="SMART" id="SM00220">
    <property type="entry name" value="S_TKc"/>
    <property type="match status" value="1"/>
</dbReference>
<keyword evidence="6" id="KW-1133">Transmembrane helix</keyword>
<dbReference type="EC" id="2.7.11.1" evidence="8"/>
<dbReference type="AlphaFoldDB" id="A0A1P8WRB5"/>
<protein>
    <submittedName>
        <fullName evidence="8">Serine/threonine-protein kinase PknB</fullName>
        <ecNumber evidence="8">2.7.11.1</ecNumber>
    </submittedName>
</protein>
<name>A0A1P8WRB5_9PLAN</name>
<dbReference type="Pfam" id="PF00069">
    <property type="entry name" value="Pkinase"/>
    <property type="match status" value="1"/>
</dbReference>
<dbReference type="CDD" id="cd14014">
    <property type="entry name" value="STKc_PknB_like"/>
    <property type="match status" value="1"/>
</dbReference>
<dbReference type="PROSITE" id="PS00107">
    <property type="entry name" value="PROTEIN_KINASE_ATP"/>
    <property type="match status" value="1"/>
</dbReference>
<evidence type="ECO:0000259" key="7">
    <source>
        <dbReference type="PROSITE" id="PS50011"/>
    </source>
</evidence>
<dbReference type="Pfam" id="PF13424">
    <property type="entry name" value="TPR_12"/>
    <property type="match status" value="1"/>
</dbReference>
<dbReference type="Gene3D" id="1.25.40.10">
    <property type="entry name" value="Tetratricopeptide repeat domain"/>
    <property type="match status" value="2"/>
</dbReference>
<keyword evidence="9" id="KW-1185">Reference proteome</keyword>
<dbReference type="InterPro" id="IPR017441">
    <property type="entry name" value="Protein_kinase_ATP_BS"/>
</dbReference>
<dbReference type="PROSITE" id="PS50011">
    <property type="entry name" value="PROTEIN_KINASE_DOM"/>
    <property type="match status" value="1"/>
</dbReference>
<dbReference type="EMBL" id="CP017641">
    <property type="protein sequence ID" value="APZ96603.1"/>
    <property type="molecule type" value="Genomic_DNA"/>
</dbReference>
<dbReference type="InterPro" id="IPR000719">
    <property type="entry name" value="Prot_kinase_dom"/>
</dbReference>
<evidence type="ECO:0000313" key="9">
    <source>
        <dbReference type="Proteomes" id="UP000187735"/>
    </source>
</evidence>
<keyword evidence="1 8" id="KW-0808">Transferase</keyword>
<keyword evidence="2 5" id="KW-0547">Nucleotide-binding</keyword>
<evidence type="ECO:0000256" key="3">
    <source>
        <dbReference type="ARBA" id="ARBA00022777"/>
    </source>
</evidence>
<evidence type="ECO:0000256" key="2">
    <source>
        <dbReference type="ARBA" id="ARBA00022741"/>
    </source>
</evidence>
<dbReference type="Gene3D" id="3.30.200.20">
    <property type="entry name" value="Phosphorylase Kinase, domain 1"/>
    <property type="match status" value="1"/>
</dbReference>
<keyword evidence="6" id="KW-0472">Membrane</keyword>
<keyword evidence="4 5" id="KW-0067">ATP-binding</keyword>
<accession>A0A1P8WRB5</accession>
<dbReference type="InterPro" id="IPR011990">
    <property type="entry name" value="TPR-like_helical_dom_sf"/>
</dbReference>
<dbReference type="SUPFAM" id="SSF48452">
    <property type="entry name" value="TPR-like"/>
    <property type="match status" value="2"/>
</dbReference>
<dbReference type="STRING" id="1891926.Fuma_06275"/>
<feature type="transmembrane region" description="Helical" evidence="6">
    <location>
        <begin position="420"/>
        <end position="441"/>
    </location>
</feature>
<dbReference type="SUPFAM" id="SSF56112">
    <property type="entry name" value="Protein kinase-like (PK-like)"/>
    <property type="match status" value="1"/>
</dbReference>
<organism evidence="8 9">
    <name type="scientific">Fuerstiella marisgermanici</name>
    <dbReference type="NCBI Taxonomy" id="1891926"/>
    <lineage>
        <taxon>Bacteria</taxon>
        <taxon>Pseudomonadati</taxon>
        <taxon>Planctomycetota</taxon>
        <taxon>Planctomycetia</taxon>
        <taxon>Planctomycetales</taxon>
        <taxon>Planctomycetaceae</taxon>
        <taxon>Fuerstiella</taxon>
    </lineage>
</organism>
<dbReference type="Pfam" id="PF13374">
    <property type="entry name" value="TPR_10"/>
    <property type="match status" value="1"/>
</dbReference>
<proteinExistence type="predicted"/>
<evidence type="ECO:0000313" key="8">
    <source>
        <dbReference type="EMBL" id="APZ96603.1"/>
    </source>
</evidence>
<keyword evidence="3 8" id="KW-0418">Kinase</keyword>
<keyword evidence="6" id="KW-0812">Transmembrane</keyword>
<dbReference type="GO" id="GO:0005524">
    <property type="term" value="F:ATP binding"/>
    <property type="evidence" value="ECO:0007669"/>
    <property type="project" value="UniProtKB-UniRule"/>
</dbReference>
<dbReference type="PANTHER" id="PTHR43289:SF6">
    <property type="entry name" value="SERINE_THREONINE-PROTEIN KINASE NEKL-3"/>
    <property type="match status" value="1"/>
</dbReference>
<gene>
    <name evidence="8" type="primary">pknB_30</name>
    <name evidence="8" type="ORF">Fuma_06275</name>
</gene>
<reference evidence="8 9" key="1">
    <citation type="journal article" date="2016" name="Front. Microbiol.">
        <title>Fuerstia marisgermanicae gen. nov., sp. nov., an Unusual Member of the Phylum Planctomycetes from the German Wadden Sea.</title>
        <authorList>
            <person name="Kohn T."/>
            <person name="Heuer A."/>
            <person name="Jogler M."/>
            <person name="Vollmers J."/>
            <person name="Boedeker C."/>
            <person name="Bunk B."/>
            <person name="Rast P."/>
            <person name="Borchert D."/>
            <person name="Glockner I."/>
            <person name="Freese H.M."/>
            <person name="Klenk H.P."/>
            <person name="Overmann J."/>
            <person name="Kaster A.K."/>
            <person name="Rohde M."/>
            <person name="Wiegand S."/>
            <person name="Jogler C."/>
        </authorList>
    </citation>
    <scope>NUCLEOTIDE SEQUENCE [LARGE SCALE GENOMIC DNA]</scope>
    <source>
        <strain evidence="8 9">NH11</strain>
    </source>
</reference>
<sequence>MNQHLKNLEDIFWQARNLDPGEERQAFIRDLESDDAELAAELKQLLADYAKSDQFFGGLNALDAQADFLAETADSAEPTGDLHGSLSSLLSGSKVGPYKLLEPIGEGGMGLVYLAQQSTPVRRKVALKIIKPGMDSRQVIARFEAERQALAMMEHPNIAKVLDAGTTDSGLPYFVMELVRGIPMTDYCDRAKMPTRARLELFQDVCSAIQHAHNKGVIHRDIKPSNILVTEQDGRPLVKVIDFGVAKALTDNLTDKTLFTGMFQMLGTPLYMSPEQASLSNVDVDTRSDVYSLGVMLYELLSGSLPIGRDEVKDLSVEELRKRICDTEPPRPSKRLSTLKDERETVAERRGVDIKAIHRLITNELDWIAMKALEKDRNRRYQSARELAEDIGRNLEGEAVEACPPSASYRLRKLVSKNRVAVAVVMTVLLSAISIAGVSVWQTYRATLAEKKATDESARLQAVVDFLVEDLLGSADPERSGGSDVTVSEVMANARVTINDAFSQDPVTGATMRHTLARTYLRLGEHQEAVDLASDASTMWKETRGDQNGRTLDSLSILGKALFASGDKKCIDVLREVFAARMQMEGAQSRETLIAHMNLAVALLSTDDRDAAVSDLREISSDAEELFGKHDSLTLVSKSNLVEGLYLQTKYLEASSLLSQILASVRNNTDRRIDLDLMHVLRSVAKLQTKLGRYAEAEANLRRVVDVQRRVLSSSHPQLYLSIRRLAECLSEQQIGGEKKPSYCNS</sequence>
<feature type="domain" description="Protein kinase" evidence="7">
    <location>
        <begin position="98"/>
        <end position="392"/>
    </location>
</feature>
<dbReference type="InterPro" id="IPR008271">
    <property type="entry name" value="Ser/Thr_kinase_AS"/>
</dbReference>
<dbReference type="PROSITE" id="PS00108">
    <property type="entry name" value="PROTEIN_KINASE_ST"/>
    <property type="match status" value="1"/>
</dbReference>
<dbReference type="KEGG" id="fmr:Fuma_06275"/>
<evidence type="ECO:0000256" key="6">
    <source>
        <dbReference type="SAM" id="Phobius"/>
    </source>
</evidence>
<feature type="binding site" evidence="5">
    <location>
        <position position="128"/>
    </location>
    <ligand>
        <name>ATP</name>
        <dbReference type="ChEBI" id="CHEBI:30616"/>
    </ligand>
</feature>
<dbReference type="PANTHER" id="PTHR43289">
    <property type="entry name" value="MITOGEN-ACTIVATED PROTEIN KINASE KINASE KINASE 20-RELATED"/>
    <property type="match status" value="1"/>
</dbReference>